<keyword evidence="4" id="KW-1185">Reference proteome</keyword>
<dbReference type="STRING" id="1036612.A0A1L9TQL1"/>
<sequence length="659" mass="72545">MDRDAAGMHGSELELLPSNSYASVPQSEPDPRSSSPARSSPIQKGWPDQPRRLQSNARRNKLSTAISCIVAFIPFIFLGLASLVISINGYEVNDRGNAVVQATRLCPTVFPIVYAAIVGSLMRSYALWRAQNGATLGLIEQLNGSTSFAGTIELAIALRPHHPLMILILVLWAMSPLGGQAALRMISEVESSVPGDLSVAYMDINVSTAYLPFNGASSAEDNMAPLSAIYTTLLISSEEAKGSPRDVWGWPKIPYLSSIDNSWRSVPEDGTVTYTSLVGHVLQGIPPNGYAEFPIESSYFDFDCRMTGTGLSANETLEAMGGRLLVHNASNFFVDTINGNREFGTVYSNFFIDAPYNLTAPSRSQSYVSLFYGSKDQNEQGKMYGNLPVALFNCTMEYIRAEAQIVCENSSCAVTDLRRSQKDPLSSSSYATPFNGPNDDWVSPQTALRNIIRQFPHAVPLIDVYHPSPTDSYIYGDTSFFDQYYSRDWSSVSARNFSTRFSTLFNTFYQASLATDVIPFAGLSDPVNLNTSLRSYISPESTTYINRFTVYQINLPWLVVFIVASTLLLLSAFAGLFLKSIIIAPDVLGFVSSLTRDNPHVPLPSGGSVLSGEDRAKVLRDFPVQLADVNEDRNFGRIAFVSRNGDTLYKKLRRSRQYE</sequence>
<dbReference type="GeneID" id="63766374"/>
<evidence type="ECO:0000313" key="4">
    <source>
        <dbReference type="Proteomes" id="UP000184356"/>
    </source>
</evidence>
<dbReference type="Proteomes" id="UP000184356">
    <property type="component" value="Unassembled WGS sequence"/>
</dbReference>
<reference evidence="4" key="1">
    <citation type="journal article" date="2017" name="Genome Biol.">
        <title>Comparative genomics reveals high biological diversity and specific adaptations in the industrially and medically important fungal genus Aspergillus.</title>
        <authorList>
            <person name="de Vries R.P."/>
            <person name="Riley R."/>
            <person name="Wiebenga A."/>
            <person name="Aguilar-Osorio G."/>
            <person name="Amillis S."/>
            <person name="Uchima C.A."/>
            <person name="Anderluh G."/>
            <person name="Asadollahi M."/>
            <person name="Askin M."/>
            <person name="Barry K."/>
            <person name="Battaglia E."/>
            <person name="Bayram O."/>
            <person name="Benocci T."/>
            <person name="Braus-Stromeyer S.A."/>
            <person name="Caldana C."/>
            <person name="Canovas D."/>
            <person name="Cerqueira G.C."/>
            <person name="Chen F."/>
            <person name="Chen W."/>
            <person name="Choi C."/>
            <person name="Clum A."/>
            <person name="Dos Santos R.A."/>
            <person name="Damasio A.R."/>
            <person name="Diallinas G."/>
            <person name="Emri T."/>
            <person name="Fekete E."/>
            <person name="Flipphi M."/>
            <person name="Freyberg S."/>
            <person name="Gallo A."/>
            <person name="Gournas C."/>
            <person name="Habgood R."/>
            <person name="Hainaut M."/>
            <person name="Harispe M.L."/>
            <person name="Henrissat B."/>
            <person name="Hilden K.S."/>
            <person name="Hope R."/>
            <person name="Hossain A."/>
            <person name="Karabika E."/>
            <person name="Karaffa L."/>
            <person name="Karanyi Z."/>
            <person name="Krasevec N."/>
            <person name="Kuo A."/>
            <person name="Kusch H."/>
            <person name="LaButti K."/>
            <person name="Lagendijk E.L."/>
            <person name="Lapidus A."/>
            <person name="Levasseur A."/>
            <person name="Lindquist E."/>
            <person name="Lipzen A."/>
            <person name="Logrieco A.F."/>
            <person name="MacCabe A."/>
            <person name="Maekelae M.R."/>
            <person name="Malavazi I."/>
            <person name="Melin P."/>
            <person name="Meyer V."/>
            <person name="Mielnichuk N."/>
            <person name="Miskei M."/>
            <person name="Molnar A.P."/>
            <person name="Mule G."/>
            <person name="Ngan C.Y."/>
            <person name="Orejas M."/>
            <person name="Orosz E."/>
            <person name="Ouedraogo J.P."/>
            <person name="Overkamp K.M."/>
            <person name="Park H.-S."/>
            <person name="Perrone G."/>
            <person name="Piumi F."/>
            <person name="Punt P.J."/>
            <person name="Ram A.F."/>
            <person name="Ramon A."/>
            <person name="Rauscher S."/>
            <person name="Record E."/>
            <person name="Riano-Pachon D.M."/>
            <person name="Robert V."/>
            <person name="Roehrig J."/>
            <person name="Ruller R."/>
            <person name="Salamov A."/>
            <person name="Salih N.S."/>
            <person name="Samson R.A."/>
            <person name="Sandor E."/>
            <person name="Sanguinetti M."/>
            <person name="Schuetze T."/>
            <person name="Sepcic K."/>
            <person name="Shelest E."/>
            <person name="Sherlock G."/>
            <person name="Sophianopoulou V."/>
            <person name="Squina F.M."/>
            <person name="Sun H."/>
            <person name="Susca A."/>
            <person name="Todd R.B."/>
            <person name="Tsang A."/>
            <person name="Unkles S.E."/>
            <person name="van de Wiele N."/>
            <person name="van Rossen-Uffink D."/>
            <person name="Oliveira J.V."/>
            <person name="Vesth T.C."/>
            <person name="Visser J."/>
            <person name="Yu J.-H."/>
            <person name="Zhou M."/>
            <person name="Andersen M.R."/>
            <person name="Archer D.B."/>
            <person name="Baker S.E."/>
            <person name="Benoit I."/>
            <person name="Brakhage A.A."/>
            <person name="Braus G.H."/>
            <person name="Fischer R."/>
            <person name="Frisvad J.C."/>
            <person name="Goldman G.H."/>
            <person name="Houbraken J."/>
            <person name="Oakley B."/>
            <person name="Pocsi I."/>
            <person name="Scazzocchio C."/>
            <person name="Seiboth B."/>
            <person name="vanKuyk P.A."/>
            <person name="Wortman J."/>
            <person name="Dyer P.S."/>
            <person name="Grigoriev I.V."/>
        </authorList>
    </citation>
    <scope>NUCLEOTIDE SEQUENCE [LARGE SCALE GENOMIC DNA]</scope>
    <source>
        <strain evidence="4">CBS 593.65</strain>
    </source>
</reference>
<dbReference type="RefSeq" id="XP_040705535.1">
    <property type="nucleotide sequence ID" value="XM_040850301.1"/>
</dbReference>
<organism evidence="3 4">
    <name type="scientific">Aspergillus sydowii CBS 593.65</name>
    <dbReference type="NCBI Taxonomy" id="1036612"/>
    <lineage>
        <taxon>Eukaryota</taxon>
        <taxon>Fungi</taxon>
        <taxon>Dikarya</taxon>
        <taxon>Ascomycota</taxon>
        <taxon>Pezizomycotina</taxon>
        <taxon>Eurotiomycetes</taxon>
        <taxon>Eurotiomycetidae</taxon>
        <taxon>Eurotiales</taxon>
        <taxon>Aspergillaceae</taxon>
        <taxon>Aspergillus</taxon>
        <taxon>Aspergillus subgen. Nidulantes</taxon>
    </lineage>
</organism>
<dbReference type="OrthoDB" id="3692311at2759"/>
<keyword evidence="2" id="KW-1133">Transmembrane helix</keyword>
<keyword evidence="2" id="KW-0812">Transmembrane</keyword>
<evidence type="ECO:0000256" key="1">
    <source>
        <dbReference type="SAM" id="MobiDB-lite"/>
    </source>
</evidence>
<name>A0A1L9TQL1_9EURO</name>
<evidence type="ECO:0000313" key="3">
    <source>
        <dbReference type="EMBL" id="OJJ61729.1"/>
    </source>
</evidence>
<keyword evidence="2" id="KW-0472">Membrane</keyword>
<gene>
    <name evidence="3" type="ORF">ASPSYDRAFT_64970</name>
</gene>
<dbReference type="EMBL" id="KV878583">
    <property type="protein sequence ID" value="OJJ61729.1"/>
    <property type="molecule type" value="Genomic_DNA"/>
</dbReference>
<feature type="compositionally biased region" description="Low complexity" evidence="1">
    <location>
        <begin position="32"/>
        <end position="41"/>
    </location>
</feature>
<feature type="transmembrane region" description="Helical" evidence="2">
    <location>
        <begin position="62"/>
        <end position="88"/>
    </location>
</feature>
<proteinExistence type="predicted"/>
<feature type="transmembrane region" description="Helical" evidence="2">
    <location>
        <begin position="108"/>
        <end position="128"/>
    </location>
</feature>
<feature type="region of interest" description="Disordered" evidence="1">
    <location>
        <begin position="1"/>
        <end position="53"/>
    </location>
</feature>
<dbReference type="VEuPathDB" id="FungiDB:ASPSYDRAFT_64970"/>
<protein>
    <submittedName>
        <fullName evidence="3">Uncharacterized protein</fullName>
    </submittedName>
</protein>
<dbReference type="AlphaFoldDB" id="A0A1L9TQL1"/>
<evidence type="ECO:0000256" key="2">
    <source>
        <dbReference type="SAM" id="Phobius"/>
    </source>
</evidence>
<feature type="transmembrane region" description="Helical" evidence="2">
    <location>
        <begin position="555"/>
        <end position="578"/>
    </location>
</feature>
<accession>A0A1L9TQL1</accession>
<feature type="compositionally biased region" description="Polar residues" evidence="1">
    <location>
        <begin position="17"/>
        <end position="26"/>
    </location>
</feature>